<organism evidence="1">
    <name type="scientific">marine metagenome</name>
    <dbReference type="NCBI Taxonomy" id="408172"/>
    <lineage>
        <taxon>unclassified sequences</taxon>
        <taxon>metagenomes</taxon>
        <taxon>ecological metagenomes</taxon>
    </lineage>
</organism>
<sequence length="93" mass="10128">VAAVFDIVELTRTLIRCPSVTPTDAGALDVLQRVLEGLGFVCYRLPFGVDGPEKVDNLYARLGTESPKFCYAGHTDVVPPGHIKDWSHAPFEA</sequence>
<accession>A0A382Y5Q3</accession>
<gene>
    <name evidence="1" type="ORF">METZ01_LOCUS430682</name>
</gene>
<dbReference type="SUPFAM" id="SSF53187">
    <property type="entry name" value="Zn-dependent exopeptidases"/>
    <property type="match status" value="1"/>
</dbReference>
<reference evidence="1" key="1">
    <citation type="submission" date="2018-05" db="EMBL/GenBank/DDBJ databases">
        <authorList>
            <person name="Lanie J.A."/>
            <person name="Ng W.-L."/>
            <person name="Kazmierczak K.M."/>
            <person name="Andrzejewski T.M."/>
            <person name="Davidsen T.M."/>
            <person name="Wayne K.J."/>
            <person name="Tettelin H."/>
            <person name="Glass J.I."/>
            <person name="Rusch D."/>
            <person name="Podicherti R."/>
            <person name="Tsui H.-C.T."/>
            <person name="Winkler M.E."/>
        </authorList>
    </citation>
    <scope>NUCLEOTIDE SEQUENCE</scope>
</reference>
<feature type="non-terminal residue" evidence="1">
    <location>
        <position position="93"/>
    </location>
</feature>
<protein>
    <recommendedName>
        <fullName evidence="2">Succinyl-diaminopimelate desuccinylase</fullName>
    </recommendedName>
</protein>
<feature type="non-terminal residue" evidence="1">
    <location>
        <position position="1"/>
    </location>
</feature>
<dbReference type="Gene3D" id="3.40.630.10">
    <property type="entry name" value="Zn peptidases"/>
    <property type="match status" value="1"/>
</dbReference>
<evidence type="ECO:0008006" key="2">
    <source>
        <dbReference type="Google" id="ProtNLM"/>
    </source>
</evidence>
<evidence type="ECO:0000313" key="1">
    <source>
        <dbReference type="EMBL" id="SVD77828.1"/>
    </source>
</evidence>
<dbReference type="AlphaFoldDB" id="A0A382Y5Q3"/>
<dbReference type="EMBL" id="UINC01172648">
    <property type="protein sequence ID" value="SVD77828.1"/>
    <property type="molecule type" value="Genomic_DNA"/>
</dbReference>
<name>A0A382Y5Q3_9ZZZZ</name>
<proteinExistence type="predicted"/>